<sequence>MEPHGAYGRIRLFLEDLTLVLGYLPPPTPRPHTNFSFNSRGLQQNSWRRPTHRSQVWKQNRRGNGQERPWHACHPPPHASPTKRSKTHSDSNACVVRLPPRQLPTNVIHYQRERCYPGGMGPPTSQMRSDTQQLEDCQFHSKRDVDQHRQLQELLELGNDHCCDLAIDENDQATDASENCDLAAATTPANLGFAQQPTDDLQDPSELPDEFDLGNNSNCNSRSDIGIDVDPAKYDESYSLSSSASVTSPVLARVPSTDEWHKPPHFSDPLQPVDNTNYSDCSDQHFEHTRNNGDYNDTPDNHHHTDQDHYTSDDASHFEGQHSVHDPSEDHYDNGGHDDTGDVHDDDDGGGVDLDPGDDYHDDYHNGDYQDDCHDDYYDDAGDFDYYDNDY</sequence>
<evidence type="ECO:0000256" key="1">
    <source>
        <dbReference type="SAM" id="MobiDB-lite"/>
    </source>
</evidence>
<organism evidence="2 3">
    <name type="scientific">Puccinia striiformis f. sp. tritici PST-78</name>
    <dbReference type="NCBI Taxonomy" id="1165861"/>
    <lineage>
        <taxon>Eukaryota</taxon>
        <taxon>Fungi</taxon>
        <taxon>Dikarya</taxon>
        <taxon>Basidiomycota</taxon>
        <taxon>Pucciniomycotina</taxon>
        <taxon>Pucciniomycetes</taxon>
        <taxon>Pucciniales</taxon>
        <taxon>Pucciniaceae</taxon>
        <taxon>Puccinia</taxon>
    </lineage>
</organism>
<feature type="compositionally biased region" description="Acidic residues" evidence="1">
    <location>
        <begin position="377"/>
        <end position="391"/>
    </location>
</feature>
<dbReference type="AlphaFoldDB" id="A0A0L0VXJ9"/>
<keyword evidence="3" id="KW-1185">Reference proteome</keyword>
<feature type="compositionally biased region" description="Acidic residues" evidence="1">
    <location>
        <begin position="200"/>
        <end position="212"/>
    </location>
</feature>
<reference evidence="3" key="1">
    <citation type="submission" date="2014-03" db="EMBL/GenBank/DDBJ databases">
        <title>The Genome Sequence of Puccinia striiformis f. sp. tritici PST-78.</title>
        <authorList>
            <consortium name="The Broad Institute Genome Sequencing Platform"/>
            <person name="Cuomo C."/>
            <person name="Hulbert S."/>
            <person name="Chen X."/>
            <person name="Walker B."/>
            <person name="Young S.K."/>
            <person name="Zeng Q."/>
            <person name="Gargeya S."/>
            <person name="Fitzgerald M."/>
            <person name="Haas B."/>
            <person name="Abouelleil A."/>
            <person name="Alvarado L."/>
            <person name="Arachchi H.M."/>
            <person name="Berlin A.M."/>
            <person name="Chapman S.B."/>
            <person name="Goldberg J."/>
            <person name="Griggs A."/>
            <person name="Gujja S."/>
            <person name="Hansen M."/>
            <person name="Howarth C."/>
            <person name="Imamovic A."/>
            <person name="Larimer J."/>
            <person name="McCowan C."/>
            <person name="Montmayeur A."/>
            <person name="Murphy C."/>
            <person name="Neiman D."/>
            <person name="Pearson M."/>
            <person name="Priest M."/>
            <person name="Roberts A."/>
            <person name="Saif S."/>
            <person name="Shea T."/>
            <person name="Sisk P."/>
            <person name="Sykes S."/>
            <person name="Wortman J."/>
            <person name="Nusbaum C."/>
            <person name="Birren B."/>
        </authorList>
    </citation>
    <scope>NUCLEOTIDE SEQUENCE [LARGE SCALE GENOMIC DNA]</scope>
    <source>
        <strain evidence="3">race PST-78</strain>
    </source>
</reference>
<accession>A0A0L0VXJ9</accession>
<evidence type="ECO:0000313" key="3">
    <source>
        <dbReference type="Proteomes" id="UP000054564"/>
    </source>
</evidence>
<comment type="caution">
    <text evidence="2">The sequence shown here is derived from an EMBL/GenBank/DDBJ whole genome shotgun (WGS) entry which is preliminary data.</text>
</comment>
<name>A0A0L0VXJ9_9BASI</name>
<feature type="compositionally biased region" description="Basic and acidic residues" evidence="1">
    <location>
        <begin position="282"/>
        <end position="291"/>
    </location>
</feature>
<proteinExistence type="predicted"/>
<feature type="compositionally biased region" description="Polar residues" evidence="1">
    <location>
        <begin position="214"/>
        <end position="223"/>
    </location>
</feature>
<protein>
    <submittedName>
        <fullName evidence="2">Uncharacterized protein</fullName>
    </submittedName>
</protein>
<dbReference type="EMBL" id="AJIL01000015">
    <property type="protein sequence ID" value="KNF03932.1"/>
    <property type="molecule type" value="Genomic_DNA"/>
</dbReference>
<feature type="compositionally biased region" description="Basic and acidic residues" evidence="1">
    <location>
        <begin position="358"/>
        <end position="376"/>
    </location>
</feature>
<feature type="region of interest" description="Disordered" evidence="1">
    <location>
        <begin position="195"/>
        <end position="224"/>
    </location>
</feature>
<feature type="compositionally biased region" description="Basic and acidic residues" evidence="1">
    <location>
        <begin position="299"/>
        <end position="343"/>
    </location>
</feature>
<feature type="region of interest" description="Disordered" evidence="1">
    <location>
        <begin position="39"/>
        <end position="90"/>
    </location>
</feature>
<gene>
    <name evidence="2" type="ORF">PSTG_03019</name>
</gene>
<evidence type="ECO:0000313" key="2">
    <source>
        <dbReference type="EMBL" id="KNF03932.1"/>
    </source>
</evidence>
<feature type="region of interest" description="Disordered" evidence="1">
    <location>
        <begin position="256"/>
        <end position="391"/>
    </location>
</feature>
<dbReference type="Proteomes" id="UP000054564">
    <property type="component" value="Unassembled WGS sequence"/>
</dbReference>
<feature type="compositionally biased region" description="Acidic residues" evidence="1">
    <location>
        <begin position="344"/>
        <end position="357"/>
    </location>
</feature>
<feature type="compositionally biased region" description="Polar residues" evidence="1">
    <location>
        <begin position="39"/>
        <end position="58"/>
    </location>
</feature>